<evidence type="ECO:0000256" key="3">
    <source>
        <dbReference type="SAM" id="SignalP"/>
    </source>
</evidence>
<evidence type="ECO:0000256" key="1">
    <source>
        <dbReference type="ARBA" id="ARBA00010838"/>
    </source>
</evidence>
<proteinExistence type="inferred from homology"/>
<dbReference type="PANTHER" id="PTHR10353:SF28">
    <property type="entry name" value="BETA-GLUCOSIDASE 44"/>
    <property type="match status" value="1"/>
</dbReference>
<dbReference type="EMBL" id="JACMSC010000003">
    <property type="protein sequence ID" value="KAG6527019.1"/>
    <property type="molecule type" value="Genomic_DNA"/>
</dbReference>
<dbReference type="Pfam" id="PF00232">
    <property type="entry name" value="Glyco_hydro_1"/>
    <property type="match status" value="1"/>
</dbReference>
<organism evidence="4 5">
    <name type="scientific">Zingiber officinale</name>
    <name type="common">Ginger</name>
    <name type="synonym">Amomum zingiber</name>
    <dbReference type="NCBI Taxonomy" id="94328"/>
    <lineage>
        <taxon>Eukaryota</taxon>
        <taxon>Viridiplantae</taxon>
        <taxon>Streptophyta</taxon>
        <taxon>Embryophyta</taxon>
        <taxon>Tracheophyta</taxon>
        <taxon>Spermatophyta</taxon>
        <taxon>Magnoliopsida</taxon>
        <taxon>Liliopsida</taxon>
        <taxon>Zingiberales</taxon>
        <taxon>Zingiberaceae</taxon>
        <taxon>Zingiber</taxon>
    </lineage>
</organism>
<dbReference type="Proteomes" id="UP000734854">
    <property type="component" value="Unassembled WGS sequence"/>
</dbReference>
<keyword evidence="3" id="KW-0732">Signal</keyword>
<dbReference type="GO" id="GO:0005975">
    <property type="term" value="P:carbohydrate metabolic process"/>
    <property type="evidence" value="ECO:0007669"/>
    <property type="project" value="InterPro"/>
</dbReference>
<feature type="signal peptide" evidence="3">
    <location>
        <begin position="1"/>
        <end position="29"/>
    </location>
</feature>
<comment type="caution">
    <text evidence="4">The sequence shown here is derived from an EMBL/GenBank/DDBJ whole genome shotgun (WGS) entry which is preliminary data.</text>
</comment>
<dbReference type="Gene3D" id="3.20.20.80">
    <property type="entry name" value="Glycosidases"/>
    <property type="match status" value="1"/>
</dbReference>
<sequence>MDFQRSSLLFRFSSFIVFFLLLTFEPSQASNASHSLSREAFPEGFVFGTAASAYQVEGMALKGGRGPSIWDAFVSIPNTIAGNATADVTVDEYHHYKVILSLTFCSYSLFVFSVNCNYKNKIETDLVQVEFENSIKP</sequence>
<protein>
    <recommendedName>
        <fullName evidence="6">Beta-glucosidase</fullName>
    </recommendedName>
</protein>
<gene>
    <name evidence="4" type="ORF">ZIOFF_009106</name>
</gene>
<dbReference type="SUPFAM" id="SSF51445">
    <property type="entry name" value="(Trans)glycosidases"/>
    <property type="match status" value="1"/>
</dbReference>
<keyword evidence="5" id="KW-1185">Reference proteome</keyword>
<evidence type="ECO:0000313" key="4">
    <source>
        <dbReference type="EMBL" id="KAG6527019.1"/>
    </source>
</evidence>
<name>A0A8J5HF52_ZINOF</name>
<dbReference type="GO" id="GO:0008422">
    <property type="term" value="F:beta-glucosidase activity"/>
    <property type="evidence" value="ECO:0007669"/>
    <property type="project" value="TreeGrafter"/>
</dbReference>
<reference evidence="4 5" key="1">
    <citation type="submission" date="2020-08" db="EMBL/GenBank/DDBJ databases">
        <title>Plant Genome Project.</title>
        <authorList>
            <person name="Zhang R.-G."/>
        </authorList>
    </citation>
    <scope>NUCLEOTIDE SEQUENCE [LARGE SCALE GENOMIC DNA]</scope>
    <source>
        <tissue evidence="4">Rhizome</tissue>
    </source>
</reference>
<evidence type="ECO:0000256" key="2">
    <source>
        <dbReference type="RuleBase" id="RU003690"/>
    </source>
</evidence>
<accession>A0A8J5HF52</accession>
<dbReference type="InterPro" id="IPR001360">
    <property type="entry name" value="Glyco_hydro_1"/>
</dbReference>
<dbReference type="InterPro" id="IPR017853">
    <property type="entry name" value="GH"/>
</dbReference>
<evidence type="ECO:0000313" key="5">
    <source>
        <dbReference type="Proteomes" id="UP000734854"/>
    </source>
</evidence>
<feature type="chain" id="PRO_5035236468" description="Beta-glucosidase" evidence="3">
    <location>
        <begin position="30"/>
        <end position="137"/>
    </location>
</feature>
<dbReference type="PANTHER" id="PTHR10353">
    <property type="entry name" value="GLYCOSYL HYDROLASE"/>
    <property type="match status" value="1"/>
</dbReference>
<comment type="similarity">
    <text evidence="1 2">Belongs to the glycosyl hydrolase 1 family.</text>
</comment>
<dbReference type="AlphaFoldDB" id="A0A8J5HF52"/>
<evidence type="ECO:0008006" key="6">
    <source>
        <dbReference type="Google" id="ProtNLM"/>
    </source>
</evidence>